<sequence>MKRLLTISFLFLIMFMVVACSNEKNDSNIPNGYADLISDNEDFYSLLIVKKAEDGGFRNPDFLQKQDWGKAVQSIHYERLKEIKEERQELEIDSAPYFIFFDTDSIVYQTGNPKKAEEFLVNAINKHSDKQEG</sequence>
<proteinExistence type="predicted"/>
<gene>
    <name evidence="2" type="ORF">GCM10008983_03750</name>
</gene>
<dbReference type="PROSITE" id="PS51257">
    <property type="entry name" value="PROKAR_LIPOPROTEIN"/>
    <property type="match status" value="1"/>
</dbReference>
<name>A0ABP3IWQ6_9BACI</name>
<evidence type="ECO:0000313" key="3">
    <source>
        <dbReference type="Proteomes" id="UP001501459"/>
    </source>
</evidence>
<reference evidence="3" key="1">
    <citation type="journal article" date="2019" name="Int. J. Syst. Evol. Microbiol.">
        <title>The Global Catalogue of Microorganisms (GCM) 10K type strain sequencing project: providing services to taxonomists for standard genome sequencing and annotation.</title>
        <authorList>
            <consortium name="The Broad Institute Genomics Platform"/>
            <consortium name="The Broad Institute Genome Sequencing Center for Infectious Disease"/>
            <person name="Wu L."/>
            <person name="Ma J."/>
        </authorList>
    </citation>
    <scope>NUCLEOTIDE SEQUENCE [LARGE SCALE GENOMIC DNA]</scope>
    <source>
        <strain evidence="3">JCM 12149</strain>
    </source>
</reference>
<feature type="signal peptide" evidence="1">
    <location>
        <begin position="1"/>
        <end position="19"/>
    </location>
</feature>
<comment type="caution">
    <text evidence="2">The sequence shown here is derived from an EMBL/GenBank/DDBJ whole genome shotgun (WGS) entry which is preliminary data.</text>
</comment>
<organism evidence="2 3">
    <name type="scientific">Lentibacillus halophilus</name>
    <dbReference type="NCBI Taxonomy" id="295065"/>
    <lineage>
        <taxon>Bacteria</taxon>
        <taxon>Bacillati</taxon>
        <taxon>Bacillota</taxon>
        <taxon>Bacilli</taxon>
        <taxon>Bacillales</taxon>
        <taxon>Bacillaceae</taxon>
        <taxon>Lentibacillus</taxon>
    </lineage>
</organism>
<keyword evidence="1" id="KW-0732">Signal</keyword>
<dbReference type="EMBL" id="BAAADM010000007">
    <property type="protein sequence ID" value="GAA0430585.1"/>
    <property type="molecule type" value="Genomic_DNA"/>
</dbReference>
<dbReference type="Proteomes" id="UP001501459">
    <property type="component" value="Unassembled WGS sequence"/>
</dbReference>
<evidence type="ECO:0000313" key="2">
    <source>
        <dbReference type="EMBL" id="GAA0430585.1"/>
    </source>
</evidence>
<protein>
    <submittedName>
        <fullName evidence="2">Uncharacterized protein</fullName>
    </submittedName>
</protein>
<feature type="chain" id="PRO_5046964616" evidence="1">
    <location>
        <begin position="20"/>
        <end position="133"/>
    </location>
</feature>
<keyword evidence="3" id="KW-1185">Reference proteome</keyword>
<dbReference type="RefSeq" id="WP_343750799.1">
    <property type="nucleotide sequence ID" value="NZ_BAAADM010000007.1"/>
</dbReference>
<evidence type="ECO:0000256" key="1">
    <source>
        <dbReference type="SAM" id="SignalP"/>
    </source>
</evidence>
<accession>A0ABP3IWQ6</accession>